<gene>
    <name evidence="2" type="ORF">NDU88_002205</name>
</gene>
<dbReference type="Proteomes" id="UP001066276">
    <property type="component" value="Chromosome 5"/>
</dbReference>
<proteinExistence type="predicted"/>
<feature type="compositionally biased region" description="Basic and acidic residues" evidence="1">
    <location>
        <begin position="44"/>
        <end position="59"/>
    </location>
</feature>
<name>A0AAV7RD43_PLEWA</name>
<feature type="compositionally biased region" description="Basic and acidic residues" evidence="1">
    <location>
        <begin position="98"/>
        <end position="107"/>
    </location>
</feature>
<feature type="region of interest" description="Disordered" evidence="1">
    <location>
        <begin position="38"/>
        <end position="59"/>
    </location>
</feature>
<organism evidence="2 3">
    <name type="scientific">Pleurodeles waltl</name>
    <name type="common">Iberian ribbed newt</name>
    <dbReference type="NCBI Taxonomy" id="8319"/>
    <lineage>
        <taxon>Eukaryota</taxon>
        <taxon>Metazoa</taxon>
        <taxon>Chordata</taxon>
        <taxon>Craniata</taxon>
        <taxon>Vertebrata</taxon>
        <taxon>Euteleostomi</taxon>
        <taxon>Amphibia</taxon>
        <taxon>Batrachia</taxon>
        <taxon>Caudata</taxon>
        <taxon>Salamandroidea</taxon>
        <taxon>Salamandridae</taxon>
        <taxon>Pleurodelinae</taxon>
        <taxon>Pleurodeles</taxon>
    </lineage>
</organism>
<reference evidence="2" key="1">
    <citation type="journal article" date="2022" name="bioRxiv">
        <title>Sequencing and chromosome-scale assembly of the giantPleurodeles waltlgenome.</title>
        <authorList>
            <person name="Brown T."/>
            <person name="Elewa A."/>
            <person name="Iarovenko S."/>
            <person name="Subramanian E."/>
            <person name="Araus A.J."/>
            <person name="Petzold A."/>
            <person name="Susuki M."/>
            <person name="Suzuki K.-i.T."/>
            <person name="Hayashi T."/>
            <person name="Toyoda A."/>
            <person name="Oliveira C."/>
            <person name="Osipova E."/>
            <person name="Leigh N.D."/>
            <person name="Simon A."/>
            <person name="Yun M.H."/>
        </authorList>
    </citation>
    <scope>NUCLEOTIDE SEQUENCE</scope>
    <source>
        <strain evidence="2">20211129_DDA</strain>
        <tissue evidence="2">Liver</tissue>
    </source>
</reference>
<evidence type="ECO:0000313" key="2">
    <source>
        <dbReference type="EMBL" id="KAJ1149395.1"/>
    </source>
</evidence>
<dbReference type="AlphaFoldDB" id="A0AAV7RD43"/>
<evidence type="ECO:0000256" key="1">
    <source>
        <dbReference type="SAM" id="MobiDB-lite"/>
    </source>
</evidence>
<protein>
    <submittedName>
        <fullName evidence="2">Uncharacterized protein</fullName>
    </submittedName>
</protein>
<evidence type="ECO:0000313" key="3">
    <source>
        <dbReference type="Proteomes" id="UP001066276"/>
    </source>
</evidence>
<comment type="caution">
    <text evidence="2">The sequence shown here is derived from an EMBL/GenBank/DDBJ whole genome shotgun (WGS) entry which is preliminary data.</text>
</comment>
<dbReference type="EMBL" id="JANPWB010000009">
    <property type="protein sequence ID" value="KAJ1149395.1"/>
    <property type="molecule type" value="Genomic_DNA"/>
</dbReference>
<feature type="region of interest" description="Disordered" evidence="1">
    <location>
        <begin position="95"/>
        <end position="126"/>
    </location>
</feature>
<keyword evidence="3" id="KW-1185">Reference proteome</keyword>
<sequence>MVSIKKARCWAGRAKEVFSGPYDGRGSAPTGIVALKGQPPSPLEWHRGQDASPQRELHAGVKWRAEERQEEAQGVYAPNEYGGVEEETTWLDYDEESVEKGEIRDKEEGDEEMGWWGTGRGVNLMT</sequence>
<accession>A0AAV7RD43</accession>